<evidence type="ECO:0000256" key="14">
    <source>
        <dbReference type="ARBA" id="ARBA00049007"/>
    </source>
</evidence>
<evidence type="ECO:0000256" key="10">
    <source>
        <dbReference type="ARBA" id="ARBA00023096"/>
    </source>
</evidence>
<dbReference type="GO" id="GO:0008453">
    <property type="term" value="F:alanine-glyoxylate transaminase activity"/>
    <property type="evidence" value="ECO:0007669"/>
    <property type="project" value="TreeGrafter"/>
</dbReference>
<evidence type="ECO:0000256" key="12">
    <source>
        <dbReference type="ARBA" id="ARBA00031421"/>
    </source>
</evidence>
<evidence type="ECO:0000256" key="1">
    <source>
        <dbReference type="ARBA" id="ARBA00001933"/>
    </source>
</evidence>
<sequence length="358" mass="39698">MASVYFTPGPAQLYPTVAGHLQNALDQQVFSQSHRSQAFKDLYKRADAGLRALFQLPADYSIYFTGSATEIWERSLQSLTAQNTYHLVNGSFSKKYLDHAKWLDRNAQVLQVPFGQGFSLEDVQVPDGTELLAITQNETSSGVCMPVEDIHALRQRYPEPLISVDIVSGAPYAALDFSQIDMAFFSVQKGFGLPAGLGVWLVNERSRQKAASLEGKQYTGGHHSLASLQDQYQQFQTPSTPNVLDIYLLAHVVEDMLAKGVDVIRQETEAKAQQLYAFLEESSLFAPFVQEKRHQSPTVVVADVLDRPAAEIISILKKQGFVVGSGYGAFKDKQIRIANFPAILGRQVDDLVQALKRL</sequence>
<keyword evidence="6 16" id="KW-0032">Aminotransferase</keyword>
<dbReference type="GO" id="GO:0006564">
    <property type="term" value="P:L-serine biosynthetic process"/>
    <property type="evidence" value="ECO:0007669"/>
    <property type="project" value="UniProtKB-KW"/>
</dbReference>
<name>A0A3M9MD37_9BACT</name>
<evidence type="ECO:0000256" key="8">
    <source>
        <dbReference type="ARBA" id="ARBA00022679"/>
    </source>
</evidence>
<accession>A0A3M9MD37</accession>
<evidence type="ECO:0000313" key="17">
    <source>
        <dbReference type="Proteomes" id="UP000272117"/>
    </source>
</evidence>
<dbReference type="InterPro" id="IPR000192">
    <property type="entry name" value="Aminotrans_V_dom"/>
</dbReference>
<evidence type="ECO:0000313" key="16">
    <source>
        <dbReference type="EMBL" id="RNI23490.1"/>
    </source>
</evidence>
<dbReference type="GO" id="GO:0008615">
    <property type="term" value="P:pyridoxine biosynthetic process"/>
    <property type="evidence" value="ECO:0007669"/>
    <property type="project" value="UniProtKB-KW"/>
</dbReference>
<dbReference type="AlphaFoldDB" id="A0A3M9MD37"/>
<dbReference type="SUPFAM" id="SSF53383">
    <property type="entry name" value="PLP-dependent transferases"/>
    <property type="match status" value="1"/>
</dbReference>
<evidence type="ECO:0000256" key="13">
    <source>
        <dbReference type="ARBA" id="ARBA00047630"/>
    </source>
</evidence>
<dbReference type="InterPro" id="IPR015422">
    <property type="entry name" value="PyrdxlP-dep_Trfase_small"/>
</dbReference>
<keyword evidence="10" id="KW-0664">Pyridoxine biosynthesis</keyword>
<evidence type="ECO:0000259" key="15">
    <source>
        <dbReference type="Pfam" id="PF00266"/>
    </source>
</evidence>
<comment type="catalytic activity">
    <reaction evidence="13">
        <text>4-(phosphooxy)-L-threonine + 2-oxoglutarate = (R)-3-hydroxy-2-oxo-4-phosphooxybutanoate + L-glutamate</text>
        <dbReference type="Rhea" id="RHEA:16573"/>
        <dbReference type="ChEBI" id="CHEBI:16810"/>
        <dbReference type="ChEBI" id="CHEBI:29985"/>
        <dbReference type="ChEBI" id="CHEBI:58452"/>
        <dbReference type="ChEBI" id="CHEBI:58538"/>
        <dbReference type="EC" id="2.6.1.52"/>
    </reaction>
</comment>
<dbReference type="PIRSF" id="PIRSF000525">
    <property type="entry name" value="SerC"/>
    <property type="match status" value="1"/>
</dbReference>
<dbReference type="Proteomes" id="UP000272117">
    <property type="component" value="Unassembled WGS sequence"/>
</dbReference>
<dbReference type="GO" id="GO:0019265">
    <property type="term" value="P:glycine biosynthetic process, by transamination of glyoxylate"/>
    <property type="evidence" value="ECO:0007669"/>
    <property type="project" value="TreeGrafter"/>
</dbReference>
<comment type="caution">
    <text evidence="16">The sequence shown here is derived from an EMBL/GenBank/DDBJ whole genome shotgun (WGS) entry which is preliminary data.</text>
</comment>
<dbReference type="Gene3D" id="3.40.640.10">
    <property type="entry name" value="Type I PLP-dependent aspartate aminotransferase-like (Major domain)"/>
    <property type="match status" value="1"/>
</dbReference>
<keyword evidence="8 16" id="KW-0808">Transferase</keyword>
<evidence type="ECO:0000256" key="6">
    <source>
        <dbReference type="ARBA" id="ARBA00022576"/>
    </source>
</evidence>
<keyword evidence="5" id="KW-0963">Cytoplasm</keyword>
<evidence type="ECO:0000256" key="7">
    <source>
        <dbReference type="ARBA" id="ARBA00022605"/>
    </source>
</evidence>
<comment type="similarity">
    <text evidence="3">Belongs to the class-V pyridoxal-phosphate-dependent aminotransferase family. SerC subfamily.</text>
</comment>
<keyword evidence="17" id="KW-1185">Reference proteome</keyword>
<protein>
    <recommendedName>
        <fullName evidence="4">phosphoserine transaminase</fullName>
        <ecNumber evidence="4">2.6.1.52</ecNumber>
    </recommendedName>
    <alternativeName>
        <fullName evidence="12">Phosphohydroxythreonine aminotransferase</fullName>
    </alternativeName>
</protein>
<dbReference type="RefSeq" id="WP_123128409.1">
    <property type="nucleotide sequence ID" value="NZ_RJJD01000015.1"/>
</dbReference>
<feature type="domain" description="Aminotransferase class V" evidence="15">
    <location>
        <begin position="6"/>
        <end position="326"/>
    </location>
</feature>
<dbReference type="InterPro" id="IPR015421">
    <property type="entry name" value="PyrdxlP-dep_Trfase_major"/>
</dbReference>
<comment type="catalytic activity">
    <reaction evidence="14">
        <text>O-phospho-L-serine + 2-oxoglutarate = 3-phosphooxypyruvate + L-glutamate</text>
        <dbReference type="Rhea" id="RHEA:14329"/>
        <dbReference type="ChEBI" id="CHEBI:16810"/>
        <dbReference type="ChEBI" id="CHEBI:18110"/>
        <dbReference type="ChEBI" id="CHEBI:29985"/>
        <dbReference type="ChEBI" id="CHEBI:57524"/>
        <dbReference type="EC" id="2.6.1.52"/>
    </reaction>
</comment>
<dbReference type="EMBL" id="RJJD01000015">
    <property type="protein sequence ID" value="RNI23490.1"/>
    <property type="molecule type" value="Genomic_DNA"/>
</dbReference>
<evidence type="ECO:0000256" key="9">
    <source>
        <dbReference type="ARBA" id="ARBA00022898"/>
    </source>
</evidence>
<evidence type="ECO:0000256" key="4">
    <source>
        <dbReference type="ARBA" id="ARBA00013030"/>
    </source>
</evidence>
<reference evidence="16 17" key="1">
    <citation type="submission" date="2018-11" db="EMBL/GenBank/DDBJ databases">
        <title>Rufibacter latericius sp. nov., isolated from water in Baiyang Lake.</title>
        <authorList>
            <person name="Yang Y."/>
        </authorList>
    </citation>
    <scope>NUCLEOTIDE SEQUENCE [LARGE SCALE GENOMIC DNA]</scope>
    <source>
        <strain evidence="16 17">R-22-1c-1</strain>
    </source>
</reference>
<comment type="pathway">
    <text evidence="2">Amino-acid biosynthesis; L-serine biosynthesis; L-serine from 3-phospho-D-glycerate: step 2/3.</text>
</comment>
<evidence type="ECO:0000256" key="11">
    <source>
        <dbReference type="ARBA" id="ARBA00023299"/>
    </source>
</evidence>
<evidence type="ECO:0000256" key="5">
    <source>
        <dbReference type="ARBA" id="ARBA00022490"/>
    </source>
</evidence>
<dbReference type="InterPro" id="IPR015424">
    <property type="entry name" value="PyrdxlP-dep_Trfase"/>
</dbReference>
<organism evidence="16 17">
    <name type="scientific">Rufibacter latericius</name>
    <dbReference type="NCBI Taxonomy" id="2487040"/>
    <lineage>
        <taxon>Bacteria</taxon>
        <taxon>Pseudomonadati</taxon>
        <taxon>Bacteroidota</taxon>
        <taxon>Cytophagia</taxon>
        <taxon>Cytophagales</taxon>
        <taxon>Hymenobacteraceae</taxon>
        <taxon>Rufibacter</taxon>
    </lineage>
</organism>
<dbReference type="InterPro" id="IPR022278">
    <property type="entry name" value="Pser_aminoTfrase"/>
</dbReference>
<keyword evidence="11" id="KW-0718">Serine biosynthesis</keyword>
<dbReference type="UniPathway" id="UPA00135">
    <property type="reaction ID" value="UER00197"/>
</dbReference>
<dbReference type="OrthoDB" id="975012at2"/>
<comment type="cofactor">
    <cofactor evidence="1">
        <name>pyridoxal 5'-phosphate</name>
        <dbReference type="ChEBI" id="CHEBI:597326"/>
    </cofactor>
</comment>
<dbReference type="EC" id="2.6.1.52" evidence="4"/>
<gene>
    <name evidence="16" type="ORF">EFB08_18315</name>
</gene>
<evidence type="ECO:0000256" key="3">
    <source>
        <dbReference type="ARBA" id="ARBA00006904"/>
    </source>
</evidence>
<keyword evidence="9" id="KW-0663">Pyridoxal phosphate</keyword>
<dbReference type="GO" id="GO:0004648">
    <property type="term" value="F:O-phospho-L-serine:2-oxoglutarate aminotransferase activity"/>
    <property type="evidence" value="ECO:0007669"/>
    <property type="project" value="UniProtKB-EC"/>
</dbReference>
<proteinExistence type="inferred from homology"/>
<dbReference type="GO" id="GO:0004760">
    <property type="term" value="F:L-serine-pyruvate transaminase activity"/>
    <property type="evidence" value="ECO:0007669"/>
    <property type="project" value="TreeGrafter"/>
</dbReference>
<dbReference type="Pfam" id="PF00266">
    <property type="entry name" value="Aminotran_5"/>
    <property type="match status" value="1"/>
</dbReference>
<dbReference type="PANTHER" id="PTHR21152">
    <property type="entry name" value="AMINOTRANSFERASE CLASS V"/>
    <property type="match status" value="1"/>
</dbReference>
<keyword evidence="7" id="KW-0028">Amino-acid biosynthesis</keyword>
<evidence type="ECO:0000256" key="2">
    <source>
        <dbReference type="ARBA" id="ARBA00005099"/>
    </source>
</evidence>
<dbReference type="Gene3D" id="3.90.1150.10">
    <property type="entry name" value="Aspartate Aminotransferase, domain 1"/>
    <property type="match status" value="1"/>
</dbReference>
<dbReference type="PANTHER" id="PTHR21152:SF40">
    <property type="entry name" value="ALANINE--GLYOXYLATE AMINOTRANSFERASE"/>
    <property type="match status" value="1"/>
</dbReference>